<protein>
    <submittedName>
        <fullName evidence="1">Uncharacterized protein</fullName>
    </submittedName>
</protein>
<keyword evidence="2" id="KW-1185">Reference proteome</keyword>
<comment type="caution">
    <text evidence="1">The sequence shown here is derived from an EMBL/GenBank/DDBJ whole genome shotgun (WGS) entry which is preliminary data.</text>
</comment>
<dbReference type="EMBL" id="JAACJN010000015">
    <property type="protein sequence ID" value="KAF5390391.1"/>
    <property type="molecule type" value="Genomic_DNA"/>
</dbReference>
<evidence type="ECO:0000313" key="2">
    <source>
        <dbReference type="Proteomes" id="UP000518752"/>
    </source>
</evidence>
<dbReference type="AlphaFoldDB" id="A0A8H5HVL0"/>
<reference evidence="1 2" key="1">
    <citation type="journal article" date="2020" name="ISME J.">
        <title>Uncovering the hidden diversity of litter-decomposition mechanisms in mushroom-forming fungi.</title>
        <authorList>
            <person name="Floudas D."/>
            <person name="Bentzer J."/>
            <person name="Ahren D."/>
            <person name="Johansson T."/>
            <person name="Persson P."/>
            <person name="Tunlid A."/>
        </authorList>
    </citation>
    <scope>NUCLEOTIDE SEQUENCE [LARGE SCALE GENOMIC DNA]</scope>
    <source>
        <strain evidence="1 2">CBS 406.79</strain>
    </source>
</reference>
<dbReference type="OrthoDB" id="3043436at2759"/>
<organism evidence="1 2">
    <name type="scientific">Collybiopsis confluens</name>
    <dbReference type="NCBI Taxonomy" id="2823264"/>
    <lineage>
        <taxon>Eukaryota</taxon>
        <taxon>Fungi</taxon>
        <taxon>Dikarya</taxon>
        <taxon>Basidiomycota</taxon>
        <taxon>Agaricomycotina</taxon>
        <taxon>Agaricomycetes</taxon>
        <taxon>Agaricomycetidae</taxon>
        <taxon>Agaricales</taxon>
        <taxon>Marasmiineae</taxon>
        <taxon>Omphalotaceae</taxon>
        <taxon>Collybiopsis</taxon>
    </lineage>
</organism>
<evidence type="ECO:0000313" key="1">
    <source>
        <dbReference type="EMBL" id="KAF5390391.1"/>
    </source>
</evidence>
<dbReference type="Proteomes" id="UP000518752">
    <property type="component" value="Unassembled WGS sequence"/>
</dbReference>
<gene>
    <name evidence="1" type="ORF">D9757_005228</name>
</gene>
<name>A0A8H5HVL0_9AGAR</name>
<sequence length="465" mass="52749">MSKLTLLPEELLCKIIESFAYLPQSLLDDTPPDFEFKCVSSELRSLSMVDKRIRRVCLPFLFAYVRVRDAEQLEGRDYSNPCILDLIKHVHLLYAWSGNSQDLSLLRDTLPQLKHLSCIDLTHNPLWINLTNGGESALIGTVLDHSSSMVLIKSFWLLPRDTPIAIDLSKIVVLRGEYSSNPIRPSASSCAYVSELDVLGDDQTDFWLYVYRGLRLLRLYDHTSSMAWFPAFTSDHPFLSHVVFNYDIEHNFRHHSLPFLDSFVDMSRQIGPENFTLQYLILTRTRSHPLSASSLDTMPFRNWHVSKLGIFICSSSVEVLSLISTSFPHLDELSICFEPTHPAEIDLGYDLDDLIRLLARFRSLRTIYSRNLFSLVRSPFGELVNPVDLDTQTLGAQAERRVHQYASRIALAVPSLLEFSIEETSFPVHGSVTWPLDGWLSVASGDGKVSGALRPCYGSEAEFDN</sequence>
<proteinExistence type="predicted"/>
<accession>A0A8H5HVL0</accession>